<dbReference type="RefSeq" id="WP_052464267.1">
    <property type="nucleotide sequence ID" value="NZ_AP014648.1"/>
</dbReference>
<evidence type="ECO:0000259" key="2">
    <source>
        <dbReference type="PROSITE" id="PS50110"/>
    </source>
</evidence>
<accession>A0A0A8K375</accession>
<proteinExistence type="predicted"/>
<dbReference type="GO" id="GO:0000160">
    <property type="term" value="P:phosphorelay signal transduction system"/>
    <property type="evidence" value="ECO:0007669"/>
    <property type="project" value="InterPro"/>
</dbReference>
<dbReference type="SUPFAM" id="SSF52172">
    <property type="entry name" value="CheY-like"/>
    <property type="match status" value="1"/>
</dbReference>
<evidence type="ECO:0000313" key="4">
    <source>
        <dbReference type="Proteomes" id="UP000031643"/>
    </source>
</evidence>
<sequence length="115" mass="11870">MINPNPILVVEDEFLIALDIVAALENAGLAVVGPASTVSDALTAIQSRPLRGALLDAHLGGESASRIADVLTARGLPFAFVSGYGRESLPPAHNAAPLVRKPFTDQEILAAVAGF</sequence>
<dbReference type="KEGG" id="mcg:GL4_1802"/>
<dbReference type="EMBL" id="AP014648">
    <property type="protein sequence ID" value="BAQ17256.1"/>
    <property type="molecule type" value="Genomic_DNA"/>
</dbReference>
<keyword evidence="1" id="KW-0597">Phosphoprotein</keyword>
<dbReference type="InterPro" id="IPR011006">
    <property type="entry name" value="CheY-like_superfamily"/>
</dbReference>
<evidence type="ECO:0000313" key="3">
    <source>
        <dbReference type="EMBL" id="BAQ17256.1"/>
    </source>
</evidence>
<dbReference type="PROSITE" id="PS50110">
    <property type="entry name" value="RESPONSE_REGULATORY"/>
    <property type="match status" value="1"/>
</dbReference>
<feature type="domain" description="Response regulatory" evidence="2">
    <location>
        <begin position="6"/>
        <end position="115"/>
    </location>
</feature>
<dbReference type="Gene3D" id="3.40.50.2300">
    <property type="match status" value="1"/>
</dbReference>
<dbReference type="OrthoDB" id="9782655at2"/>
<dbReference type="STRING" id="1384459.GL4_1802"/>
<gene>
    <name evidence="3" type="ORF">GL4_1802</name>
</gene>
<keyword evidence="4" id="KW-1185">Reference proteome</keyword>
<name>A0A0A8K375_9HYPH</name>
<reference evidence="3 4" key="1">
    <citation type="submission" date="2014-09" db="EMBL/GenBank/DDBJ databases">
        <title>Genome sequencing of Methyloceanibacter caenitepidi Gela4.</title>
        <authorList>
            <person name="Takeuchi M."/>
            <person name="Susumu S."/>
            <person name="Kamagata Y."/>
            <person name="Oshima K."/>
            <person name="Hattori M."/>
            <person name="Iwasaki W."/>
        </authorList>
    </citation>
    <scope>NUCLEOTIDE SEQUENCE [LARGE SCALE GENOMIC DNA]</scope>
    <source>
        <strain evidence="3 4">Gela4</strain>
    </source>
</reference>
<dbReference type="HOGENOM" id="CLU_000445_69_11_5"/>
<dbReference type="InterPro" id="IPR001789">
    <property type="entry name" value="Sig_transdc_resp-reg_receiver"/>
</dbReference>
<dbReference type="Proteomes" id="UP000031643">
    <property type="component" value="Chromosome"/>
</dbReference>
<evidence type="ECO:0000256" key="1">
    <source>
        <dbReference type="PROSITE-ProRule" id="PRU00169"/>
    </source>
</evidence>
<dbReference type="AlphaFoldDB" id="A0A0A8K375"/>
<organism evidence="3 4">
    <name type="scientific">Methyloceanibacter caenitepidi</name>
    <dbReference type="NCBI Taxonomy" id="1384459"/>
    <lineage>
        <taxon>Bacteria</taxon>
        <taxon>Pseudomonadati</taxon>
        <taxon>Pseudomonadota</taxon>
        <taxon>Alphaproteobacteria</taxon>
        <taxon>Hyphomicrobiales</taxon>
        <taxon>Hyphomicrobiaceae</taxon>
        <taxon>Methyloceanibacter</taxon>
    </lineage>
</organism>
<feature type="modified residue" description="4-aspartylphosphate" evidence="1">
    <location>
        <position position="56"/>
    </location>
</feature>
<protein>
    <submittedName>
        <fullName evidence="3">Two-component system regulatory protein</fullName>
    </submittedName>
</protein>